<evidence type="ECO:0000256" key="5">
    <source>
        <dbReference type="SAM" id="MobiDB-lite"/>
    </source>
</evidence>
<feature type="domain" description="EXS" evidence="6">
    <location>
        <begin position="1"/>
        <end position="204"/>
    </location>
</feature>
<dbReference type="PROSITE" id="PS51380">
    <property type="entry name" value="EXS"/>
    <property type="match status" value="1"/>
</dbReference>
<feature type="region of interest" description="Disordered" evidence="5">
    <location>
        <begin position="252"/>
        <end position="315"/>
    </location>
</feature>
<comment type="subcellular location">
    <subcellularLocation>
        <location evidence="1">Membrane</location>
        <topology evidence="1">Multi-pass membrane protein</topology>
    </subcellularLocation>
</comment>
<dbReference type="InterPro" id="IPR004342">
    <property type="entry name" value="EXS_C"/>
</dbReference>
<sequence>MTGSWAAPLLASLPPWWRLLQCIRRYRDSNETVHLVNGAKYLSSISASMVTGIRRFYRKYLFVILFLCNPNKNSGPTMDILWIVVSTVSSCYTSTWDLKMDWGLFQSNSRNFLLRDEIVFHRWSYYTAASSNVVLRFGWVLNTIGLTLDGRLIGFIVALLEAYRRIQWNFFRLENEHINNCGQFRAIKEIPLPFALAEPVPGHDEEGSIHLPFNDPYLHSNPMSVPSTRQSSIYQSQPYGSMAGSFYGRRDFENRQDREDPNKEGSVRPRINRQASTINSVLLRIRSRRGSDASDSDPEDLYDNEEVHESQGRRI</sequence>
<feature type="compositionally biased region" description="Acidic residues" evidence="5">
    <location>
        <begin position="294"/>
        <end position="304"/>
    </location>
</feature>
<organism evidence="7 8">
    <name type="scientific">Phycomyces blakesleeanus</name>
    <dbReference type="NCBI Taxonomy" id="4837"/>
    <lineage>
        <taxon>Eukaryota</taxon>
        <taxon>Fungi</taxon>
        <taxon>Fungi incertae sedis</taxon>
        <taxon>Mucoromycota</taxon>
        <taxon>Mucoromycotina</taxon>
        <taxon>Mucoromycetes</taxon>
        <taxon>Mucorales</taxon>
        <taxon>Phycomycetaceae</taxon>
        <taxon>Phycomyces</taxon>
    </lineage>
</organism>
<feature type="compositionally biased region" description="Basic and acidic residues" evidence="5">
    <location>
        <begin position="305"/>
        <end position="315"/>
    </location>
</feature>
<evidence type="ECO:0000313" key="8">
    <source>
        <dbReference type="Proteomes" id="UP001448207"/>
    </source>
</evidence>
<accession>A0ABR3B681</accession>
<dbReference type="PANTHER" id="PTHR10783:SF103">
    <property type="entry name" value="SOLUTE CARRIER FAMILY 53 MEMBER 1"/>
    <property type="match status" value="1"/>
</dbReference>
<dbReference type="Proteomes" id="UP001448207">
    <property type="component" value="Unassembled WGS sequence"/>
</dbReference>
<comment type="caution">
    <text evidence="7">The sequence shown here is derived from an EMBL/GenBank/DDBJ whole genome shotgun (WGS) entry which is preliminary data.</text>
</comment>
<name>A0ABR3B681_PHYBL</name>
<reference evidence="7 8" key="1">
    <citation type="submission" date="2024-04" db="EMBL/GenBank/DDBJ databases">
        <title>Symmetric and asymmetric DNA N6-adenine methylation regulates different biological responses in Mucorales.</title>
        <authorList>
            <consortium name="Lawrence Berkeley National Laboratory"/>
            <person name="Lax C."/>
            <person name="Mondo S.J."/>
            <person name="Osorio-Concepcion M."/>
            <person name="Muszewska A."/>
            <person name="Corrochano-Luque M."/>
            <person name="Gutierrez G."/>
            <person name="Riley R."/>
            <person name="Lipzen A."/>
            <person name="Guo J."/>
            <person name="Hundley H."/>
            <person name="Amirebrahimi M."/>
            <person name="Ng V."/>
            <person name="Lorenzo-Gutierrez D."/>
            <person name="Binder U."/>
            <person name="Yang J."/>
            <person name="Song Y."/>
            <person name="Canovas D."/>
            <person name="Navarro E."/>
            <person name="Freitag M."/>
            <person name="Gabaldon T."/>
            <person name="Grigoriev I.V."/>
            <person name="Corrochano L.M."/>
            <person name="Nicolas F.E."/>
            <person name="Garre V."/>
        </authorList>
    </citation>
    <scope>NUCLEOTIDE SEQUENCE [LARGE SCALE GENOMIC DNA]</scope>
    <source>
        <strain evidence="7 8">L51</strain>
    </source>
</reference>
<evidence type="ECO:0000259" key="6">
    <source>
        <dbReference type="PROSITE" id="PS51380"/>
    </source>
</evidence>
<evidence type="ECO:0000256" key="2">
    <source>
        <dbReference type="ARBA" id="ARBA00022692"/>
    </source>
</evidence>
<protein>
    <submittedName>
        <fullName evidence="7">EXS family-domain-containing protein</fullName>
    </submittedName>
</protein>
<gene>
    <name evidence="7" type="ORF">J3Q64DRAFT_1635040</name>
</gene>
<evidence type="ECO:0000313" key="7">
    <source>
        <dbReference type="EMBL" id="KAL0091578.1"/>
    </source>
</evidence>
<keyword evidence="4" id="KW-0472">Membrane</keyword>
<keyword evidence="8" id="KW-1185">Reference proteome</keyword>
<proteinExistence type="predicted"/>
<keyword evidence="3" id="KW-1133">Transmembrane helix</keyword>
<dbReference type="Pfam" id="PF03124">
    <property type="entry name" value="EXS"/>
    <property type="match status" value="1"/>
</dbReference>
<evidence type="ECO:0000256" key="3">
    <source>
        <dbReference type="ARBA" id="ARBA00022989"/>
    </source>
</evidence>
<dbReference type="EMBL" id="JBCLYO010000003">
    <property type="protein sequence ID" value="KAL0091578.1"/>
    <property type="molecule type" value="Genomic_DNA"/>
</dbReference>
<feature type="compositionally biased region" description="Basic and acidic residues" evidence="5">
    <location>
        <begin position="252"/>
        <end position="267"/>
    </location>
</feature>
<evidence type="ECO:0000256" key="4">
    <source>
        <dbReference type="ARBA" id="ARBA00023136"/>
    </source>
</evidence>
<dbReference type="PANTHER" id="PTHR10783">
    <property type="entry name" value="XENOTROPIC AND POLYTROPIC RETROVIRUS RECEPTOR 1-RELATED"/>
    <property type="match status" value="1"/>
</dbReference>
<keyword evidence="2" id="KW-0812">Transmembrane</keyword>
<evidence type="ECO:0000256" key="1">
    <source>
        <dbReference type="ARBA" id="ARBA00004141"/>
    </source>
</evidence>